<dbReference type="InterPro" id="IPR038296">
    <property type="entry name" value="ParD_sf"/>
</dbReference>
<dbReference type="CDD" id="cd22231">
    <property type="entry name" value="RHH_NikR_HicB-like"/>
    <property type="match status" value="1"/>
</dbReference>
<dbReference type="InterPro" id="IPR022789">
    <property type="entry name" value="ParD"/>
</dbReference>
<sequence>MREKLAALPYFGTLPSRDGTHARQIMGRNTSISLGSHFTDFVDERVKAGRFASASEAVRAGMRLLEQEEAKLDLLRKTLAAGESELDQGQGLDGESVMARLIG</sequence>
<evidence type="ECO:0000256" key="3">
    <source>
        <dbReference type="ARBA" id="ARBA00022649"/>
    </source>
</evidence>
<comment type="function">
    <text evidence="4">Antitoxin component of a type II toxin-antitoxin (TA) system. Neutralizes the effect of toxin ParE.</text>
</comment>
<evidence type="ECO:0000313" key="5">
    <source>
        <dbReference type="EMBL" id="MDT0498130.1"/>
    </source>
</evidence>
<dbReference type="SUPFAM" id="SSF47598">
    <property type="entry name" value="Ribbon-helix-helix"/>
    <property type="match status" value="1"/>
</dbReference>
<dbReference type="EMBL" id="JAVRIC010000017">
    <property type="protein sequence ID" value="MDT0498130.1"/>
    <property type="molecule type" value="Genomic_DNA"/>
</dbReference>
<gene>
    <name evidence="5" type="ORF">RM530_12250</name>
</gene>
<evidence type="ECO:0000256" key="1">
    <source>
        <dbReference type="ARBA" id="ARBA00008580"/>
    </source>
</evidence>
<reference evidence="5 6" key="1">
    <citation type="submission" date="2023-09" db="EMBL/GenBank/DDBJ databases">
        <authorList>
            <person name="Rey-Velasco X."/>
        </authorList>
    </citation>
    <scope>NUCLEOTIDE SEQUENCE [LARGE SCALE GENOMIC DNA]</scope>
    <source>
        <strain evidence="5 6">W345</strain>
    </source>
</reference>
<dbReference type="Pfam" id="PF03693">
    <property type="entry name" value="ParD_antitoxin"/>
    <property type="match status" value="1"/>
</dbReference>
<keyword evidence="6" id="KW-1185">Reference proteome</keyword>
<evidence type="ECO:0000256" key="4">
    <source>
        <dbReference type="ARBA" id="ARBA00037106"/>
    </source>
</evidence>
<name>A0ABU2WKT4_9GAMM</name>
<dbReference type="PANTHER" id="PTHR36582">
    <property type="entry name" value="ANTITOXIN PARD"/>
    <property type="match status" value="1"/>
</dbReference>
<dbReference type="PANTHER" id="PTHR36582:SF2">
    <property type="entry name" value="ANTITOXIN PARD"/>
    <property type="match status" value="1"/>
</dbReference>
<evidence type="ECO:0000313" key="6">
    <source>
        <dbReference type="Proteomes" id="UP001254608"/>
    </source>
</evidence>
<comment type="caution">
    <text evidence="5">The sequence shown here is derived from an EMBL/GenBank/DDBJ whole genome shotgun (WGS) entry which is preliminary data.</text>
</comment>
<keyword evidence="3" id="KW-1277">Toxin-antitoxin system</keyword>
<dbReference type="Proteomes" id="UP001254608">
    <property type="component" value="Unassembled WGS sequence"/>
</dbReference>
<dbReference type="RefSeq" id="WP_311365522.1">
    <property type="nucleotide sequence ID" value="NZ_JAVRIC010000017.1"/>
</dbReference>
<accession>A0ABU2WKT4</accession>
<proteinExistence type="inferred from homology"/>
<organism evidence="5 6">
    <name type="scientific">Banduia mediterranea</name>
    <dbReference type="NCBI Taxonomy" id="3075609"/>
    <lineage>
        <taxon>Bacteria</taxon>
        <taxon>Pseudomonadati</taxon>
        <taxon>Pseudomonadota</taxon>
        <taxon>Gammaproteobacteria</taxon>
        <taxon>Nevskiales</taxon>
        <taxon>Algiphilaceae</taxon>
        <taxon>Banduia</taxon>
    </lineage>
</organism>
<evidence type="ECO:0000256" key="2">
    <source>
        <dbReference type="ARBA" id="ARBA00017940"/>
    </source>
</evidence>
<comment type="similarity">
    <text evidence="1">Belongs to the ParD antitoxin family.</text>
</comment>
<dbReference type="InterPro" id="IPR010985">
    <property type="entry name" value="Ribbon_hlx_hlx"/>
</dbReference>
<dbReference type="NCBIfam" id="TIGR02606">
    <property type="entry name" value="antidote_CC2985"/>
    <property type="match status" value="1"/>
</dbReference>
<protein>
    <recommendedName>
        <fullName evidence="2">Antitoxin ParD</fullName>
    </recommendedName>
</protein>
<dbReference type="Gene3D" id="6.10.10.120">
    <property type="entry name" value="Antitoxin ParD1-like"/>
    <property type="match status" value="1"/>
</dbReference>